<sequence>MALDLTVGGVWGPRQESPDQLAERWLRLLRRLAKIAPEDFAGWRAEAVGQAEQVPENADAAWFTSYLERVNPQDDAATIGYSAVLVAACPGRPIITLSVGAGGTPQFAPQTAVITVRSADLNDSAPLVARLPEVLTAIVESWDADWGDIADDDLLGVLEKEYELDNSTPRCGRAVYLSSGRRAVVPDDVPGRRSVTENGGLVLDLGRPDGTGPDADHVLAVNGLLRKAGALEELPYPMDRAKW</sequence>
<organism evidence="2 3">
    <name type="scientific">Streptomyces olivaceiscleroticus</name>
    <dbReference type="NCBI Taxonomy" id="68245"/>
    <lineage>
        <taxon>Bacteria</taxon>
        <taxon>Bacillati</taxon>
        <taxon>Actinomycetota</taxon>
        <taxon>Actinomycetes</taxon>
        <taxon>Kitasatosporales</taxon>
        <taxon>Streptomycetaceae</taxon>
        <taxon>Streptomyces</taxon>
    </lineage>
</organism>
<proteinExistence type="predicted"/>
<dbReference type="Pfam" id="PF15579">
    <property type="entry name" value="Imm52"/>
    <property type="match status" value="1"/>
</dbReference>
<comment type="caution">
    <text evidence="2">The sequence shown here is derived from an EMBL/GenBank/DDBJ whole genome shotgun (WGS) entry which is preliminary data.</text>
</comment>
<accession>A0ABP3KVL5</accession>
<dbReference type="InterPro" id="IPR028969">
    <property type="entry name" value="Imm52"/>
</dbReference>
<name>A0ABP3KVL5_9ACTN</name>
<feature type="domain" description="Immunity protein 52" evidence="1">
    <location>
        <begin position="7"/>
        <end position="230"/>
    </location>
</feature>
<reference evidence="3" key="1">
    <citation type="journal article" date="2019" name="Int. J. Syst. Evol. Microbiol.">
        <title>The Global Catalogue of Microorganisms (GCM) 10K type strain sequencing project: providing services to taxonomists for standard genome sequencing and annotation.</title>
        <authorList>
            <consortium name="The Broad Institute Genomics Platform"/>
            <consortium name="The Broad Institute Genome Sequencing Center for Infectious Disease"/>
            <person name="Wu L."/>
            <person name="Ma J."/>
        </authorList>
    </citation>
    <scope>NUCLEOTIDE SEQUENCE [LARGE SCALE GENOMIC DNA]</scope>
    <source>
        <strain evidence="3">JCM 4805</strain>
    </source>
</reference>
<evidence type="ECO:0000313" key="2">
    <source>
        <dbReference type="EMBL" id="GAA0487361.1"/>
    </source>
</evidence>
<evidence type="ECO:0000313" key="3">
    <source>
        <dbReference type="Proteomes" id="UP001500909"/>
    </source>
</evidence>
<dbReference type="Proteomes" id="UP001500909">
    <property type="component" value="Unassembled WGS sequence"/>
</dbReference>
<keyword evidence="3" id="KW-1185">Reference proteome</keyword>
<protein>
    <recommendedName>
        <fullName evidence="1">Immunity protein 52 domain-containing protein</fullName>
    </recommendedName>
</protein>
<dbReference type="EMBL" id="BAAABY010000045">
    <property type="protein sequence ID" value="GAA0487361.1"/>
    <property type="molecule type" value="Genomic_DNA"/>
</dbReference>
<gene>
    <name evidence="2" type="ORF">GCM10010361_60260</name>
</gene>
<dbReference type="RefSeq" id="WP_052863911.1">
    <property type="nucleotide sequence ID" value="NZ_BAAABY010000045.1"/>
</dbReference>
<evidence type="ECO:0000259" key="1">
    <source>
        <dbReference type="Pfam" id="PF15579"/>
    </source>
</evidence>